<name>A0A816WES3_9BILA</name>
<dbReference type="AlphaFoldDB" id="A0A816WES3"/>
<organism evidence="1 2">
    <name type="scientific">Rotaria magnacalcarata</name>
    <dbReference type="NCBI Taxonomy" id="392030"/>
    <lineage>
        <taxon>Eukaryota</taxon>
        <taxon>Metazoa</taxon>
        <taxon>Spiralia</taxon>
        <taxon>Gnathifera</taxon>
        <taxon>Rotifera</taxon>
        <taxon>Eurotatoria</taxon>
        <taxon>Bdelloidea</taxon>
        <taxon>Philodinida</taxon>
        <taxon>Philodinidae</taxon>
        <taxon>Rotaria</taxon>
    </lineage>
</organism>
<evidence type="ECO:0000313" key="1">
    <source>
        <dbReference type="EMBL" id="CAF2124864.1"/>
    </source>
</evidence>
<reference evidence="1" key="1">
    <citation type="submission" date="2021-02" db="EMBL/GenBank/DDBJ databases">
        <authorList>
            <person name="Nowell W R."/>
        </authorList>
    </citation>
    <scope>NUCLEOTIDE SEQUENCE</scope>
</reference>
<dbReference type="Proteomes" id="UP000663887">
    <property type="component" value="Unassembled WGS sequence"/>
</dbReference>
<sequence>MLQDMNRKIDLLAQRVDDFGKKLDIVDKRLGGLARRVNKNPTPGEIPNNLPVIVIVLVGRVLLLGQLFTEKEIIDREHEQDNERTTKIKDAIKACFFKDDKDKLDAFWECEGKITRGNQRRGRAHRQKVSLLSQTQITASADNAESTVNNIAS</sequence>
<accession>A0A816WES3</accession>
<gene>
    <name evidence="1" type="ORF">XDN619_LOCUS23495</name>
</gene>
<dbReference type="EMBL" id="CAJNRG010010742">
    <property type="protein sequence ID" value="CAF2124864.1"/>
    <property type="molecule type" value="Genomic_DNA"/>
</dbReference>
<proteinExistence type="predicted"/>
<evidence type="ECO:0000313" key="2">
    <source>
        <dbReference type="Proteomes" id="UP000663887"/>
    </source>
</evidence>
<protein>
    <submittedName>
        <fullName evidence="1">Uncharacterized protein</fullName>
    </submittedName>
</protein>
<comment type="caution">
    <text evidence="1">The sequence shown here is derived from an EMBL/GenBank/DDBJ whole genome shotgun (WGS) entry which is preliminary data.</text>
</comment>